<dbReference type="EMBL" id="FQXT01000006">
    <property type="protein sequence ID" value="SHI24685.1"/>
    <property type="molecule type" value="Genomic_DNA"/>
</dbReference>
<dbReference type="EMBL" id="QOVN01000006">
    <property type="protein sequence ID" value="RXG27821.1"/>
    <property type="molecule type" value="Genomic_DNA"/>
</dbReference>
<reference evidence="3" key="1">
    <citation type="submission" date="2016-11" db="EMBL/GenBank/DDBJ databases">
        <authorList>
            <person name="Varghese N."/>
            <person name="Submissions S."/>
        </authorList>
    </citation>
    <scope>NUCLEOTIDE SEQUENCE [LARGE SCALE GENOMIC DNA]</scope>
    <source>
        <strain evidence="3">DSM 19859</strain>
    </source>
</reference>
<evidence type="ECO:0000313" key="2">
    <source>
        <dbReference type="EMBL" id="SHI24685.1"/>
    </source>
</evidence>
<protein>
    <submittedName>
        <fullName evidence="2">Uncharacterized protein</fullName>
    </submittedName>
</protein>
<evidence type="ECO:0000313" key="4">
    <source>
        <dbReference type="Proteomes" id="UP000290037"/>
    </source>
</evidence>
<sequence length="44" mass="5175">MLKFYRNQKDGNYSLTHFNSAKLNTINSKKSTVASLYFWTITNQ</sequence>
<dbReference type="Proteomes" id="UP000184240">
    <property type="component" value="Unassembled WGS sequence"/>
</dbReference>
<keyword evidence="4" id="KW-1185">Reference proteome</keyword>
<organism evidence="2 3">
    <name type="scientific">Leeuwenhoekiella palythoae</name>
    <dbReference type="NCBI Taxonomy" id="573501"/>
    <lineage>
        <taxon>Bacteria</taxon>
        <taxon>Pseudomonadati</taxon>
        <taxon>Bacteroidota</taxon>
        <taxon>Flavobacteriia</taxon>
        <taxon>Flavobacteriales</taxon>
        <taxon>Flavobacteriaceae</taxon>
        <taxon>Leeuwenhoekiella</taxon>
    </lineage>
</organism>
<reference evidence="1 4" key="3">
    <citation type="submission" date="2018-07" db="EMBL/GenBank/DDBJ databases">
        <title>Leeuwenhoekiella genomics.</title>
        <authorList>
            <person name="Tahon G."/>
            <person name="Willems A."/>
        </authorList>
    </citation>
    <scope>NUCLEOTIDE SEQUENCE [LARGE SCALE GENOMIC DNA]</scope>
    <source>
        <strain evidence="1 4">LMG 24856</strain>
    </source>
</reference>
<evidence type="ECO:0000313" key="3">
    <source>
        <dbReference type="Proteomes" id="UP000184240"/>
    </source>
</evidence>
<evidence type="ECO:0000313" key="1">
    <source>
        <dbReference type="EMBL" id="RXG27821.1"/>
    </source>
</evidence>
<dbReference type="Proteomes" id="UP000290037">
    <property type="component" value="Unassembled WGS sequence"/>
</dbReference>
<dbReference type="STRING" id="573501.SAMN04487999_3187"/>
<dbReference type="AlphaFoldDB" id="A0A1M5ZK09"/>
<reference evidence="2" key="2">
    <citation type="submission" date="2016-11" db="EMBL/GenBank/DDBJ databases">
        <authorList>
            <person name="Jaros S."/>
            <person name="Januszkiewicz K."/>
            <person name="Wedrychowicz H."/>
        </authorList>
    </citation>
    <scope>NUCLEOTIDE SEQUENCE [LARGE SCALE GENOMIC DNA]</scope>
    <source>
        <strain evidence="2">DSM 19859</strain>
    </source>
</reference>
<accession>A0A1M5ZK09</accession>
<proteinExistence type="predicted"/>
<name>A0A1M5ZK09_9FLAO</name>
<gene>
    <name evidence="1" type="ORF">DSM01_2940</name>
    <name evidence="2" type="ORF">SAMN04487999_3187</name>
</gene>